<keyword evidence="1" id="KW-0812">Transmembrane</keyword>
<dbReference type="Proteomes" id="UP000077164">
    <property type="component" value="Unassembled WGS sequence"/>
</dbReference>
<sequence length="115" mass="13315">MIRKKSKNIAIIIVINVVKIKSSTIFIFFIKLITINDKIKEVKIFEIIKSFEFSFFIIILNSGTIKIKETIAIKYDKKTINSFLDSFGFVSRFGKLVRVEINSNISEIIFLVFLS</sequence>
<proteinExistence type="predicted"/>
<reference evidence="2 3" key="1">
    <citation type="submission" date="2016-03" db="EMBL/GenBank/DDBJ databases">
        <title>Draft genome sequence of Flavobacterium fryxellicola DSM 16209.</title>
        <authorList>
            <person name="Shin S.-K."/>
            <person name="Yi H."/>
        </authorList>
    </citation>
    <scope>NUCLEOTIDE SEQUENCE [LARGE SCALE GENOMIC DNA]</scope>
    <source>
        <strain evidence="2 3">DSM 16209</strain>
    </source>
</reference>
<comment type="caution">
    <text evidence="2">The sequence shown here is derived from an EMBL/GenBank/DDBJ whole genome shotgun (WGS) entry which is preliminary data.</text>
</comment>
<evidence type="ECO:0000313" key="2">
    <source>
        <dbReference type="EMBL" id="OAB29807.1"/>
    </source>
</evidence>
<keyword evidence="3" id="KW-1185">Reference proteome</keyword>
<name>A0A167YUN0_9FLAO</name>
<keyword evidence="1" id="KW-1133">Transmembrane helix</keyword>
<gene>
    <name evidence="2" type="ORF">FBFR_03550</name>
</gene>
<evidence type="ECO:0000313" key="3">
    <source>
        <dbReference type="Proteomes" id="UP000077164"/>
    </source>
</evidence>
<organism evidence="2 3">
    <name type="scientific">Flavobacterium fryxellicola</name>
    <dbReference type="NCBI Taxonomy" id="249352"/>
    <lineage>
        <taxon>Bacteria</taxon>
        <taxon>Pseudomonadati</taxon>
        <taxon>Bacteroidota</taxon>
        <taxon>Flavobacteriia</taxon>
        <taxon>Flavobacteriales</taxon>
        <taxon>Flavobacteriaceae</taxon>
        <taxon>Flavobacterium</taxon>
    </lineage>
</organism>
<evidence type="ECO:0000256" key="1">
    <source>
        <dbReference type="SAM" id="Phobius"/>
    </source>
</evidence>
<keyword evidence="1" id="KW-0472">Membrane</keyword>
<feature type="transmembrane region" description="Helical" evidence="1">
    <location>
        <begin position="9"/>
        <end position="30"/>
    </location>
</feature>
<dbReference type="AlphaFoldDB" id="A0A167YUN0"/>
<dbReference type="EMBL" id="LVJE01000006">
    <property type="protein sequence ID" value="OAB29807.1"/>
    <property type="molecule type" value="Genomic_DNA"/>
</dbReference>
<protein>
    <submittedName>
        <fullName evidence="2">Uncharacterized protein</fullName>
    </submittedName>
</protein>
<accession>A0A167YUN0</accession>